<gene>
    <name evidence="1" type="ORF">CRT60_21800</name>
</gene>
<reference evidence="2" key="1">
    <citation type="submission" date="2017-10" db="EMBL/GenBank/DDBJ databases">
        <authorList>
            <person name="Kravchenko I.K."/>
            <person name="Grouzdev D.S."/>
        </authorList>
    </citation>
    <scope>NUCLEOTIDE SEQUENCE [LARGE SCALE GENOMIC DNA]</scope>
    <source>
        <strain evidence="2">B2</strain>
    </source>
</reference>
<evidence type="ECO:0000313" key="1">
    <source>
        <dbReference type="EMBL" id="PGH55889.1"/>
    </source>
</evidence>
<dbReference type="RefSeq" id="WP_098738603.1">
    <property type="nucleotide sequence ID" value="NZ_PDKW01000042.1"/>
</dbReference>
<accession>A0A2B8BDU5</accession>
<organism evidence="1 2">
    <name type="scientific">Azospirillum palustre</name>
    <dbReference type="NCBI Taxonomy" id="2044885"/>
    <lineage>
        <taxon>Bacteria</taxon>
        <taxon>Pseudomonadati</taxon>
        <taxon>Pseudomonadota</taxon>
        <taxon>Alphaproteobacteria</taxon>
        <taxon>Rhodospirillales</taxon>
        <taxon>Azospirillaceae</taxon>
        <taxon>Azospirillum</taxon>
    </lineage>
</organism>
<dbReference type="EMBL" id="PDKW01000042">
    <property type="protein sequence ID" value="PGH55889.1"/>
    <property type="molecule type" value="Genomic_DNA"/>
</dbReference>
<protein>
    <submittedName>
        <fullName evidence="1">Uncharacterized protein</fullName>
    </submittedName>
</protein>
<evidence type="ECO:0000313" key="2">
    <source>
        <dbReference type="Proteomes" id="UP000225379"/>
    </source>
</evidence>
<dbReference type="OrthoDB" id="8433085at2"/>
<keyword evidence="2" id="KW-1185">Reference proteome</keyword>
<comment type="caution">
    <text evidence="1">The sequence shown here is derived from an EMBL/GenBank/DDBJ whole genome shotgun (WGS) entry which is preliminary data.</text>
</comment>
<sequence>MSQQTGHYPTVGGMDLVTPAILRNPGAALGGVNYEPRKEGYTRIAGYERVDGRPLPSVASYWVLPFENGMTAITQGDTVTGGASGASGQALRDAILRQPRVLTLTTRAGNAFAAAMGNLTITAVLDQGGSYEEGTARGFVVLTSVDGQFTDGEALKVGGGTRATAADGATERGASNDSDDRAWLRAAIELQRAQIGAVPGDGPIRGIWGYAGALYAFRDNAGGAACIMHKATAGGWVAQSLGHRVKFTAGTGAIIEGQSVMGATSGASGVVTRVVVREGDWTGGNAAKGQLLFATVSGAFQNGENLQVGGSTKAVADGGSAAITLLPGGRFEFQNYNFTGLAGADRMYGCDGVNPAFEWDGSVFVPILTGMATDTPRHIAAHSNYLFLSFDASLQFSGLGDPYAWSVLTGAGELSIGQTIAGMIPGYAGTMPIWGRNRLAVLYGTVFSGSQADGDLKVITEEAGAIEWSVQAMAQPVWLDDRGVRNLASVQEFGDFQAGTLSRLIKPYLDGKRKAGATVVASLRVRDLNQWRLFWSDGTGLVMDLSSDGPAFMPLDLGRVVRCAASVEGADGAEQLYFGSDDGYVFRLDSGTSCDGQPLAGYVRLAFNHLGSPTLNKRFHKATVEVTAAPNTTLYASADFDYGNPDLPSAAEQSFDVAGRGGFWSEATWNEFYWSSPVEGVAEAYIDGSGVSISLAIGTEATYEDPHTIHGLTLHHSARGLRR</sequence>
<proteinExistence type="predicted"/>
<name>A0A2B8BDU5_9PROT</name>
<dbReference type="AlphaFoldDB" id="A0A2B8BDU5"/>
<dbReference type="Proteomes" id="UP000225379">
    <property type="component" value="Unassembled WGS sequence"/>
</dbReference>